<dbReference type="InterPro" id="IPR049283">
    <property type="entry name" value="DUF6851"/>
</dbReference>
<proteinExistence type="predicted"/>
<evidence type="ECO:0000259" key="3">
    <source>
        <dbReference type="Pfam" id="PF22778"/>
    </source>
</evidence>
<reference evidence="4 5" key="1">
    <citation type="submission" date="2020-09" db="EMBL/GenBank/DDBJ databases">
        <title>Methylomonas albis sp. nov. and Methylomonas fluvii sp. nov.: Two cold-adapted methanotrophs from the River Elbe and an amended description of Methylovulum psychrotolerans strain Eb1.</title>
        <authorList>
            <person name="Bussmann I.K."/>
            <person name="Klings K.-W."/>
            <person name="Warnstedt J."/>
            <person name="Hoppert M."/>
            <person name="Saborowski A."/>
            <person name="Horn F."/>
            <person name="Liebner S."/>
        </authorList>
    </citation>
    <scope>NUCLEOTIDE SEQUENCE [LARGE SCALE GENOMIC DNA]</scope>
    <source>
        <strain evidence="4 5">EbA</strain>
    </source>
</reference>
<evidence type="ECO:0000313" key="4">
    <source>
        <dbReference type="EMBL" id="MBD9357316.1"/>
    </source>
</evidence>
<keyword evidence="1" id="KW-0732">Signal</keyword>
<dbReference type="InterPro" id="IPR055161">
    <property type="entry name" value="NapH1-like_2nd"/>
</dbReference>
<dbReference type="InterPro" id="IPR052559">
    <property type="entry name" value="V-haloperoxidase"/>
</dbReference>
<feature type="domain" description="DUF6851" evidence="2">
    <location>
        <begin position="72"/>
        <end position="209"/>
    </location>
</feature>
<dbReference type="Gene3D" id="1.20.144.10">
    <property type="entry name" value="Phosphatidic acid phosphatase type 2/haloperoxidase"/>
    <property type="match status" value="1"/>
</dbReference>
<keyword evidence="5" id="KW-1185">Reference proteome</keyword>
<dbReference type="Proteomes" id="UP000652176">
    <property type="component" value="Unassembled WGS sequence"/>
</dbReference>
<feature type="domain" description="Vanadium-dependent haloperoxidase NapH1-like second helical-bundle" evidence="3">
    <location>
        <begin position="329"/>
        <end position="498"/>
    </location>
</feature>
<feature type="chain" id="PRO_5046147675" evidence="1">
    <location>
        <begin position="33"/>
        <end position="517"/>
    </location>
</feature>
<dbReference type="CDD" id="cd03398">
    <property type="entry name" value="PAP2_haloperoxidase"/>
    <property type="match status" value="1"/>
</dbReference>
<feature type="signal peptide" evidence="1">
    <location>
        <begin position="1"/>
        <end position="32"/>
    </location>
</feature>
<dbReference type="EMBL" id="JACXSS010000001">
    <property type="protein sequence ID" value="MBD9357316.1"/>
    <property type="molecule type" value="Genomic_DNA"/>
</dbReference>
<accession>A0ABR9D2H9</accession>
<name>A0ABR9D2H9_9GAMM</name>
<dbReference type="InterPro" id="IPR016119">
    <property type="entry name" value="Br/Cl_peroxidase_C"/>
</dbReference>
<dbReference type="PANTHER" id="PTHR34599">
    <property type="entry name" value="PEROXIDASE-RELATED"/>
    <property type="match status" value="1"/>
</dbReference>
<gene>
    <name evidence="4" type="ORF">IE877_15760</name>
</gene>
<dbReference type="Pfam" id="PF22778">
    <property type="entry name" value="VCPO_2nd"/>
    <property type="match status" value="1"/>
</dbReference>
<evidence type="ECO:0000256" key="1">
    <source>
        <dbReference type="SAM" id="SignalP"/>
    </source>
</evidence>
<dbReference type="PANTHER" id="PTHR34599:SF2">
    <property type="entry name" value="TRAF-TYPE DOMAIN-CONTAINING PROTEIN"/>
    <property type="match status" value="1"/>
</dbReference>
<dbReference type="Pfam" id="PF21167">
    <property type="entry name" value="DUF6851"/>
    <property type="match status" value="1"/>
</dbReference>
<dbReference type="Gene3D" id="1.10.606.10">
    <property type="entry name" value="Vanadium-containing Chloroperoxidase, domain 2"/>
    <property type="match status" value="1"/>
</dbReference>
<protein>
    <submittedName>
        <fullName evidence="4">Phosphoesterase</fullName>
    </submittedName>
</protein>
<evidence type="ECO:0000259" key="2">
    <source>
        <dbReference type="Pfam" id="PF21167"/>
    </source>
</evidence>
<comment type="caution">
    <text evidence="4">The sequence shown here is derived from an EMBL/GenBank/DDBJ whole genome shotgun (WGS) entry which is preliminary data.</text>
</comment>
<dbReference type="InterPro" id="IPR036938">
    <property type="entry name" value="PAP2/HPO_sf"/>
</dbReference>
<evidence type="ECO:0000313" key="5">
    <source>
        <dbReference type="Proteomes" id="UP000652176"/>
    </source>
</evidence>
<dbReference type="RefSeq" id="WP_192375598.1">
    <property type="nucleotide sequence ID" value="NZ_CAJHIV010000001.1"/>
</dbReference>
<sequence length="517" mass="56559">MHSKTTELSISKGRIGILAGTILLALSSPARAAVPGVDPNENVLLQWNDAVLEAIRETHPGPPMVARMLAVLNTSTFDAWAAFDNKARGTRFGPTLKAPANILNDAGKKEAIAYAAFRAASDLFPQSAQQQYFKDLMAQQGYDPNNATTNKNTAAGIGNVAAGAVLTYRHQDKSNQLGNINGGAPYSDWTGYQPVNTPDQINDPNRWQPLRVSDGHGGTVVQKFIAPHWGRVLPFGIKDWDKDVVTPVRKEIKQRTGRVGPATVDQPEYREQALQVIAYSASLTDQQKVIAEFWADGPSSELPPGHWNLFAQTVSHRDNHNLDQDIKQFFAVSNTVFDTSIAIWGAKVKFDSVRPVTAIHYLFGGHTINAWAGPYQGTQSIDGQNWEPYQASTVVTPPFSEYPSGHSAFSSAAAEALKRFTGSDVFGDTYTQSAGVSRVESGQVPAADISLSWATFSDAADEAAISRRYGGIHFVDGDVDSRQMGRRVAKLDWPVIQYYFGNSNSKEWHEDEHDHDD</sequence>
<dbReference type="SUPFAM" id="SSF48317">
    <property type="entry name" value="Acid phosphatase/Vanadium-dependent haloperoxidase"/>
    <property type="match status" value="1"/>
</dbReference>
<organism evidence="4 5">
    <name type="scientific">Methylomonas albis</name>
    <dbReference type="NCBI Taxonomy" id="1854563"/>
    <lineage>
        <taxon>Bacteria</taxon>
        <taxon>Pseudomonadati</taxon>
        <taxon>Pseudomonadota</taxon>
        <taxon>Gammaproteobacteria</taxon>
        <taxon>Methylococcales</taxon>
        <taxon>Methylococcaceae</taxon>
        <taxon>Methylomonas</taxon>
    </lineage>
</organism>